<proteinExistence type="inferred from homology"/>
<dbReference type="CDD" id="cd00085">
    <property type="entry name" value="HNHc"/>
    <property type="match status" value="1"/>
</dbReference>
<dbReference type="InterPro" id="IPR002711">
    <property type="entry name" value="HNH"/>
</dbReference>
<comment type="caution">
    <text evidence="4">The sequence shown here is derived from an EMBL/GenBank/DDBJ whole genome shotgun (WGS) entry which is preliminary data.</text>
</comment>
<evidence type="ECO:0000259" key="3">
    <source>
        <dbReference type="Pfam" id="PF02720"/>
    </source>
</evidence>
<dbReference type="Pfam" id="PF01844">
    <property type="entry name" value="HNH"/>
    <property type="match status" value="1"/>
</dbReference>
<dbReference type="InterPro" id="IPR003615">
    <property type="entry name" value="HNH_nuc"/>
</dbReference>
<feature type="domain" description="HNH" evidence="2">
    <location>
        <begin position="422"/>
        <end position="467"/>
    </location>
</feature>
<name>A0ABP4XXS2_9MICO</name>
<feature type="domain" description="DUF222" evidence="3">
    <location>
        <begin position="92"/>
        <end position="416"/>
    </location>
</feature>
<evidence type="ECO:0008006" key="6">
    <source>
        <dbReference type="Google" id="ProtNLM"/>
    </source>
</evidence>
<sequence>MAETFDTGWGVVGVLDPLADIDMAVLLGLRDGRFDDGRFDDGRFDAADVGVRPSVLDVEFEFSGLAASFDGFAELCAELDAAEQALFAVNRAMAQHLAACRRALDVAARNPALYLHPGQVGAADASELAVRAAATELSMRLHVSAGTIRSRAHEAAVLHDRLPRVWARFAAGVASYVDARVAVDAAAGFLPGDARLTELDEQLAAVIGMVTTTRFRQRARTVRAKLERDLVEARHTRPYALRRVVVEHVDDGMAWVNLYTSQVDAAKISARLDATARRDAGTPREARTLDQLRADAATGWLTGAGTPTAARAEIIVTIPVLNLAGITGSATGDAGHGAGAGGGVGGGHGVGGLPVTLVSSGSAMLDGVGPIDDATARQLFADAPSFRRLMVDPITAAPLALDRTRYRPSKAQRLWLALTHGRCTRPGCDRLAVRADLDHQIDWQHGGPTNTDNLDPKCRADHRLRHATRFMVAKNTTTAWRSPTGRSYTDPPPF</sequence>
<evidence type="ECO:0000313" key="5">
    <source>
        <dbReference type="Proteomes" id="UP001500002"/>
    </source>
</evidence>
<evidence type="ECO:0000313" key="4">
    <source>
        <dbReference type="EMBL" id="GAA1797842.1"/>
    </source>
</evidence>
<dbReference type="Proteomes" id="UP001500002">
    <property type="component" value="Unassembled WGS sequence"/>
</dbReference>
<dbReference type="RefSeq" id="WP_344292467.1">
    <property type="nucleotide sequence ID" value="NZ_BAAANJ010000001.1"/>
</dbReference>
<evidence type="ECO:0000256" key="1">
    <source>
        <dbReference type="ARBA" id="ARBA00023450"/>
    </source>
</evidence>
<dbReference type="Pfam" id="PF02720">
    <property type="entry name" value="DUF222"/>
    <property type="match status" value="1"/>
</dbReference>
<keyword evidence="5" id="KW-1185">Reference proteome</keyword>
<dbReference type="InterPro" id="IPR003870">
    <property type="entry name" value="DUF222"/>
</dbReference>
<organism evidence="4 5">
    <name type="scientific">Agromyces neolithicus</name>
    <dbReference type="NCBI Taxonomy" id="269420"/>
    <lineage>
        <taxon>Bacteria</taxon>
        <taxon>Bacillati</taxon>
        <taxon>Actinomycetota</taxon>
        <taxon>Actinomycetes</taxon>
        <taxon>Micrococcales</taxon>
        <taxon>Microbacteriaceae</taxon>
        <taxon>Agromyces</taxon>
    </lineage>
</organism>
<reference evidence="5" key="1">
    <citation type="journal article" date="2019" name="Int. J. Syst. Evol. Microbiol.">
        <title>The Global Catalogue of Microorganisms (GCM) 10K type strain sequencing project: providing services to taxonomists for standard genome sequencing and annotation.</title>
        <authorList>
            <consortium name="The Broad Institute Genomics Platform"/>
            <consortium name="The Broad Institute Genome Sequencing Center for Infectious Disease"/>
            <person name="Wu L."/>
            <person name="Ma J."/>
        </authorList>
    </citation>
    <scope>NUCLEOTIDE SEQUENCE [LARGE SCALE GENOMIC DNA]</scope>
    <source>
        <strain evidence="5">JCM 14322</strain>
    </source>
</reference>
<evidence type="ECO:0000259" key="2">
    <source>
        <dbReference type="Pfam" id="PF01844"/>
    </source>
</evidence>
<gene>
    <name evidence="4" type="ORF">GCM10009749_01800</name>
</gene>
<accession>A0ABP4XXS2</accession>
<comment type="similarity">
    <text evidence="1">Belongs to the Rv1128c/1148c/1588c/1702c/1945/3466 family.</text>
</comment>
<protein>
    <recommendedName>
        <fullName evidence="6">HNH endonuclease</fullName>
    </recommendedName>
</protein>
<dbReference type="EMBL" id="BAAANJ010000001">
    <property type="protein sequence ID" value="GAA1797842.1"/>
    <property type="molecule type" value="Genomic_DNA"/>
</dbReference>